<dbReference type="Proteomes" id="UP001596289">
    <property type="component" value="Unassembled WGS sequence"/>
</dbReference>
<keyword evidence="2" id="KW-1185">Reference proteome</keyword>
<name>A0ABW1RG49_9LACO</name>
<protein>
    <submittedName>
        <fullName evidence="1">Uncharacterized protein</fullName>
    </submittedName>
</protein>
<sequence length="100" mass="11021">MTFEGVVTDIVKTIKHRQAQPTGAQLALPVTFTHEHKIAAGCIVFIVEPDGSYQARQFDVRFPDIDAAVQAIYHAAYFECDADSDQMEPLIAAVKQQLTA</sequence>
<dbReference type="EMBL" id="JBHSSL010000050">
    <property type="protein sequence ID" value="MFC6170599.1"/>
    <property type="molecule type" value="Genomic_DNA"/>
</dbReference>
<organism evidence="1 2">
    <name type="scientific">Loigolactobacillus jiayinensis</name>
    <dbReference type="NCBI Taxonomy" id="2486016"/>
    <lineage>
        <taxon>Bacteria</taxon>
        <taxon>Bacillati</taxon>
        <taxon>Bacillota</taxon>
        <taxon>Bacilli</taxon>
        <taxon>Lactobacillales</taxon>
        <taxon>Lactobacillaceae</taxon>
        <taxon>Loigolactobacillus</taxon>
    </lineage>
</organism>
<evidence type="ECO:0000313" key="2">
    <source>
        <dbReference type="Proteomes" id="UP001596289"/>
    </source>
</evidence>
<reference evidence="2" key="1">
    <citation type="journal article" date="2019" name="Int. J. Syst. Evol. Microbiol.">
        <title>The Global Catalogue of Microorganisms (GCM) 10K type strain sequencing project: providing services to taxonomists for standard genome sequencing and annotation.</title>
        <authorList>
            <consortium name="The Broad Institute Genomics Platform"/>
            <consortium name="The Broad Institute Genome Sequencing Center for Infectious Disease"/>
            <person name="Wu L."/>
            <person name="Ma J."/>
        </authorList>
    </citation>
    <scope>NUCLEOTIDE SEQUENCE [LARGE SCALE GENOMIC DNA]</scope>
    <source>
        <strain evidence="2">CCM 8904</strain>
    </source>
</reference>
<comment type="caution">
    <text evidence="1">The sequence shown here is derived from an EMBL/GenBank/DDBJ whole genome shotgun (WGS) entry which is preliminary data.</text>
</comment>
<proteinExistence type="predicted"/>
<accession>A0ABW1RG49</accession>
<evidence type="ECO:0000313" key="1">
    <source>
        <dbReference type="EMBL" id="MFC6170599.1"/>
    </source>
</evidence>
<dbReference type="RefSeq" id="WP_125551448.1">
    <property type="nucleotide sequence ID" value="NZ_JBHSSL010000050.1"/>
</dbReference>
<gene>
    <name evidence="1" type="ORF">ACFQGP_08430</name>
</gene>